<name>A0A165F1W0_9NEIS</name>
<feature type="transmembrane region" description="Helical" evidence="6">
    <location>
        <begin position="83"/>
        <end position="105"/>
    </location>
</feature>
<gene>
    <name evidence="7" type="ORF">AVW16_12890</name>
</gene>
<proteinExistence type="predicted"/>
<dbReference type="EMBL" id="LQQU01000030">
    <property type="protein sequence ID" value="KZE30023.1"/>
    <property type="molecule type" value="Genomic_DNA"/>
</dbReference>
<evidence type="ECO:0000313" key="8">
    <source>
        <dbReference type="Proteomes" id="UP000076625"/>
    </source>
</evidence>
<comment type="caution">
    <text evidence="7">The sequence shown here is derived from an EMBL/GenBank/DDBJ whole genome shotgun (WGS) entry which is preliminary data.</text>
</comment>
<keyword evidence="3 6" id="KW-0812">Transmembrane</keyword>
<feature type="transmembrane region" description="Helical" evidence="6">
    <location>
        <begin position="22"/>
        <end position="42"/>
    </location>
</feature>
<keyword evidence="8" id="KW-1185">Reference proteome</keyword>
<evidence type="ECO:0000256" key="4">
    <source>
        <dbReference type="ARBA" id="ARBA00022989"/>
    </source>
</evidence>
<dbReference type="GO" id="GO:0016787">
    <property type="term" value="F:hydrolase activity"/>
    <property type="evidence" value="ECO:0007669"/>
    <property type="project" value="UniProtKB-KW"/>
</dbReference>
<dbReference type="STRING" id="1452487.AVW16_12890"/>
<dbReference type="AlphaFoldDB" id="A0A165F1W0"/>
<evidence type="ECO:0000256" key="3">
    <source>
        <dbReference type="ARBA" id="ARBA00022692"/>
    </source>
</evidence>
<evidence type="ECO:0000256" key="2">
    <source>
        <dbReference type="ARBA" id="ARBA00022475"/>
    </source>
</evidence>
<dbReference type="InterPro" id="IPR005538">
    <property type="entry name" value="LrgA/CidA"/>
</dbReference>
<keyword evidence="7" id="KW-0378">Hydrolase</keyword>
<keyword evidence="4 6" id="KW-1133">Transmembrane helix</keyword>
<evidence type="ECO:0000313" key="7">
    <source>
        <dbReference type="EMBL" id="KZE30023.1"/>
    </source>
</evidence>
<keyword evidence="2" id="KW-1003">Cell membrane</keyword>
<feature type="transmembrane region" description="Helical" evidence="6">
    <location>
        <begin position="54"/>
        <end position="77"/>
    </location>
</feature>
<dbReference type="Proteomes" id="UP000076625">
    <property type="component" value="Unassembled WGS sequence"/>
</dbReference>
<keyword evidence="5 6" id="KW-0472">Membrane</keyword>
<comment type="subcellular location">
    <subcellularLocation>
        <location evidence="1">Cell membrane</location>
        <topology evidence="1">Multi-pass membrane protein</topology>
    </subcellularLocation>
</comment>
<sequence length="125" mass="13295">MLETLIWLIGYYLAGEFLARSLALPLPGSVLGMLLLFLTLCVRRGVPLTLREHVPPLMQHLSLLFIPSGVGAVLLSARLAEHAAALAVVLTVSTLATLLASAWLLRRLLAGHPLLADAPADEEGA</sequence>
<dbReference type="PANTHER" id="PTHR33931:SF2">
    <property type="entry name" value="HOLIN-LIKE PROTEIN CIDA"/>
    <property type="match status" value="1"/>
</dbReference>
<dbReference type="PANTHER" id="PTHR33931">
    <property type="entry name" value="HOLIN-LIKE PROTEIN CIDA-RELATED"/>
    <property type="match status" value="1"/>
</dbReference>
<evidence type="ECO:0000256" key="6">
    <source>
        <dbReference type="SAM" id="Phobius"/>
    </source>
</evidence>
<evidence type="ECO:0000256" key="1">
    <source>
        <dbReference type="ARBA" id="ARBA00004651"/>
    </source>
</evidence>
<organism evidence="7 8">
    <name type="scientific">Crenobacter luteus</name>
    <dbReference type="NCBI Taxonomy" id="1452487"/>
    <lineage>
        <taxon>Bacteria</taxon>
        <taxon>Pseudomonadati</taxon>
        <taxon>Pseudomonadota</taxon>
        <taxon>Betaproteobacteria</taxon>
        <taxon>Neisseriales</taxon>
        <taxon>Neisseriaceae</taxon>
        <taxon>Crenobacter</taxon>
    </lineage>
</organism>
<reference evidence="8" key="1">
    <citation type="submission" date="2016-01" db="EMBL/GenBank/DDBJ databases">
        <title>Draft genome of Chromobacterium sp. F49.</title>
        <authorList>
            <person name="Hong K.W."/>
        </authorList>
    </citation>
    <scope>NUCLEOTIDE SEQUENCE [LARGE SCALE GENOMIC DNA]</scope>
    <source>
        <strain evidence="8">CN10</strain>
    </source>
</reference>
<protein>
    <submittedName>
        <fullName evidence="7">Murein hydrolase transporter LrgA</fullName>
    </submittedName>
</protein>
<dbReference type="RefSeq" id="WP_066613353.1">
    <property type="nucleotide sequence ID" value="NZ_LQQU01000030.1"/>
</dbReference>
<dbReference type="GO" id="GO:0005886">
    <property type="term" value="C:plasma membrane"/>
    <property type="evidence" value="ECO:0007669"/>
    <property type="project" value="UniProtKB-SubCell"/>
</dbReference>
<accession>A0A165F1W0</accession>
<evidence type="ECO:0000256" key="5">
    <source>
        <dbReference type="ARBA" id="ARBA00023136"/>
    </source>
</evidence>
<dbReference type="OrthoDB" id="385012at2"/>
<dbReference type="Pfam" id="PF03788">
    <property type="entry name" value="LrgA"/>
    <property type="match status" value="1"/>
</dbReference>